<evidence type="ECO:0000313" key="3">
    <source>
        <dbReference type="Proteomes" id="UP000247755"/>
    </source>
</evidence>
<sequence length="182" mass="20746">MQLRADITRQFLPRLRWEVAVQHQRLGLLGIFLLAVIVVALAFQWGILRPLRDQLAVRETAVLQGLRMRPQKTKSMLPTPVGSLPAASGFLQELDRTYATLTRNGFILGEVTYQEADDAENRLRRLSVDMPLRGTYPALRRALAELEREPGLRVEQLQVQRKAIGDETLEIRLRFSFLGTQS</sequence>
<dbReference type="Proteomes" id="UP000247755">
    <property type="component" value="Unassembled WGS sequence"/>
</dbReference>
<evidence type="ECO:0000313" key="2">
    <source>
        <dbReference type="EMBL" id="PXX25817.1"/>
    </source>
</evidence>
<dbReference type="Pfam" id="PF10741">
    <property type="entry name" value="T2SSM_b"/>
    <property type="match status" value="1"/>
</dbReference>
<gene>
    <name evidence="2" type="ORF">NA66_102654</name>
</gene>
<organism evidence="2 3">
    <name type="scientific">Burkholderia pyrrocinia</name>
    <name type="common">Pseudomonas pyrrocinia</name>
    <dbReference type="NCBI Taxonomy" id="60550"/>
    <lineage>
        <taxon>Bacteria</taxon>
        <taxon>Pseudomonadati</taxon>
        <taxon>Pseudomonadota</taxon>
        <taxon>Betaproteobacteria</taxon>
        <taxon>Burkholderiales</taxon>
        <taxon>Burkholderiaceae</taxon>
        <taxon>Burkholderia</taxon>
        <taxon>Burkholderia cepacia complex</taxon>
    </lineage>
</organism>
<dbReference type="EMBL" id="QJJY01000026">
    <property type="protein sequence ID" value="PXX25817.1"/>
    <property type="molecule type" value="Genomic_DNA"/>
</dbReference>
<evidence type="ECO:0000256" key="1">
    <source>
        <dbReference type="SAM" id="Phobius"/>
    </source>
</evidence>
<comment type="caution">
    <text evidence="2">The sequence shown here is derived from an EMBL/GenBank/DDBJ whole genome shotgun (WGS) entry which is preliminary data.</text>
</comment>
<keyword evidence="1" id="KW-1133">Transmembrane helix</keyword>
<name>A0A318I4B7_BURPY</name>
<feature type="transmembrane region" description="Helical" evidence="1">
    <location>
        <begin position="26"/>
        <end position="48"/>
    </location>
</feature>
<dbReference type="InterPro" id="IPR034756">
    <property type="entry name" value="T2SSM_b"/>
</dbReference>
<keyword evidence="1" id="KW-0812">Transmembrane</keyword>
<reference evidence="2 3" key="1">
    <citation type="submission" date="2018-05" db="EMBL/GenBank/DDBJ databases">
        <title>Comparative genomics of bacterial root endophytes of switchgrass collected from native prairies over two seasons.</title>
        <authorList>
            <person name="Tang Y."/>
        </authorList>
    </citation>
    <scope>NUCLEOTIDE SEQUENCE [LARGE SCALE GENOMIC DNA]</scope>
    <source>
        <strain evidence="2 3">NFIX32</strain>
    </source>
</reference>
<dbReference type="AlphaFoldDB" id="A0A318I4B7"/>
<protein>
    <submittedName>
        <fullName evidence="2">Type II secretion system (T2SS) protein M subtype b</fullName>
    </submittedName>
</protein>
<dbReference type="RefSeq" id="WP_072443604.1">
    <property type="nucleotide sequence ID" value="NZ_QJJY01000026.1"/>
</dbReference>
<proteinExistence type="predicted"/>
<keyword evidence="1" id="KW-0472">Membrane</keyword>
<accession>A0A318I4B7</accession>